<dbReference type="PANTHER" id="PTHR43364">
    <property type="entry name" value="NADH-SPECIFIC METHYLGLYOXAL REDUCTASE-RELATED"/>
    <property type="match status" value="1"/>
</dbReference>
<evidence type="ECO:0000313" key="3">
    <source>
        <dbReference type="EMBL" id="GLY88807.1"/>
    </source>
</evidence>
<dbReference type="RefSeq" id="WP_285578677.1">
    <property type="nucleotide sequence ID" value="NZ_BSTK01000011.1"/>
</dbReference>
<dbReference type="Pfam" id="PF00248">
    <property type="entry name" value="Aldo_ket_red"/>
    <property type="match status" value="1"/>
</dbReference>
<dbReference type="InterPro" id="IPR036812">
    <property type="entry name" value="NAD(P)_OxRdtase_dom_sf"/>
</dbReference>
<dbReference type="Proteomes" id="UP001165074">
    <property type="component" value="Unassembled WGS sequence"/>
</dbReference>
<protein>
    <submittedName>
        <fullName evidence="3">Oxidoreductase</fullName>
    </submittedName>
</protein>
<comment type="caution">
    <text evidence="3">The sequence shown here is derived from an EMBL/GenBank/DDBJ whole genome shotgun (WGS) entry which is preliminary data.</text>
</comment>
<evidence type="ECO:0000259" key="2">
    <source>
        <dbReference type="Pfam" id="PF00248"/>
    </source>
</evidence>
<dbReference type="InterPro" id="IPR023210">
    <property type="entry name" value="NADP_OxRdtase_dom"/>
</dbReference>
<dbReference type="AlphaFoldDB" id="A0A9W6W3E0"/>
<gene>
    <name evidence="3" type="ORF">Airi02_067360</name>
</gene>
<feature type="domain" description="NADP-dependent oxidoreductase" evidence="2">
    <location>
        <begin position="15"/>
        <end position="319"/>
    </location>
</feature>
<dbReference type="GO" id="GO:0016491">
    <property type="term" value="F:oxidoreductase activity"/>
    <property type="evidence" value="ECO:0007669"/>
    <property type="project" value="UniProtKB-KW"/>
</dbReference>
<keyword evidence="4" id="KW-1185">Reference proteome</keyword>
<reference evidence="3" key="1">
    <citation type="submission" date="2023-03" db="EMBL/GenBank/DDBJ databases">
        <title>Actinoallomurus iriomotensis NBRC 103684.</title>
        <authorList>
            <person name="Ichikawa N."/>
            <person name="Sato H."/>
            <person name="Tonouchi N."/>
        </authorList>
    </citation>
    <scope>NUCLEOTIDE SEQUENCE</scope>
    <source>
        <strain evidence="3">NBRC 103684</strain>
    </source>
</reference>
<keyword evidence="1" id="KW-0560">Oxidoreductase</keyword>
<evidence type="ECO:0000256" key="1">
    <source>
        <dbReference type="ARBA" id="ARBA00023002"/>
    </source>
</evidence>
<organism evidence="3 4">
    <name type="scientific">Actinoallomurus iriomotensis</name>
    <dbReference type="NCBI Taxonomy" id="478107"/>
    <lineage>
        <taxon>Bacteria</taxon>
        <taxon>Bacillati</taxon>
        <taxon>Actinomycetota</taxon>
        <taxon>Actinomycetes</taxon>
        <taxon>Streptosporangiales</taxon>
        <taxon>Thermomonosporaceae</taxon>
        <taxon>Actinoallomurus</taxon>
    </lineage>
</organism>
<dbReference type="PANTHER" id="PTHR43364:SF4">
    <property type="entry name" value="NAD(P)-LINKED OXIDOREDUCTASE SUPERFAMILY PROTEIN"/>
    <property type="match status" value="1"/>
</dbReference>
<dbReference type="InterPro" id="IPR050523">
    <property type="entry name" value="AKR_Detox_Biosynth"/>
</dbReference>
<dbReference type="EMBL" id="BSTK01000011">
    <property type="protein sequence ID" value="GLY88807.1"/>
    <property type="molecule type" value="Genomic_DNA"/>
</dbReference>
<dbReference type="GO" id="GO:0005829">
    <property type="term" value="C:cytosol"/>
    <property type="evidence" value="ECO:0007669"/>
    <property type="project" value="TreeGrafter"/>
</dbReference>
<evidence type="ECO:0000313" key="4">
    <source>
        <dbReference type="Proteomes" id="UP001165074"/>
    </source>
</evidence>
<proteinExistence type="predicted"/>
<accession>A0A9W6W3E0</accession>
<name>A0A9W6W3E0_9ACTN</name>
<dbReference type="Gene3D" id="3.20.20.100">
    <property type="entry name" value="NADP-dependent oxidoreductase domain"/>
    <property type="match status" value="1"/>
</dbReference>
<dbReference type="SUPFAM" id="SSF51430">
    <property type="entry name" value="NAD(P)-linked oxidoreductase"/>
    <property type="match status" value="1"/>
</dbReference>
<sequence length="334" mass="35797">MEYSLLGPSGIRVSRICLGTATFGVAPAADDAARLVHAALDHGVNFVDTANSYGHLAHFDRPGTPPAAAREPAEELVGRALRGRRDEVVLATKAGEPVGPGVGDRGLSRRHLFRQLEASLRRLRTDHVDVYYAHHPDPDTPLAQTLRAFDDMVRQGKVRYAALSTYPAWQLTHALWIGSDLGLDPPVCAQVRYNLVDRAVEREVVPAARRFGLSLVAFSPLSGGLLAGEDAASREYAGERRWGGQGYSARQREAAGRLSSLAREWGQPPERLALAWLLARPGVASAIVGSETPAELDASVAAAGLTLAPEQVAALDEIGESGRDLVELVRRSTG</sequence>